<dbReference type="RefSeq" id="WP_252849255.1">
    <property type="nucleotide sequence ID" value="NZ_BAPW01000010.1"/>
</dbReference>
<dbReference type="Pfam" id="PF03486">
    <property type="entry name" value="HI0933_like"/>
    <property type="match status" value="1"/>
</dbReference>
<evidence type="ECO:0000259" key="5">
    <source>
        <dbReference type="Pfam" id="PF22780"/>
    </source>
</evidence>
<dbReference type="PANTHER" id="PTHR42887:SF1">
    <property type="entry name" value="BLR3961 PROTEIN"/>
    <property type="match status" value="1"/>
</dbReference>
<dbReference type="InterPro" id="IPR022460">
    <property type="entry name" value="Flavoprotein_PP4765"/>
</dbReference>
<sequence length="434" mass="46688">MQNFKSVAIIGAGPAGLAAAETLSRSGLDVVVYDRMPSPARKFLMAGRSGLNLTHAEPLERFVTRYGAAQSWMEPLIRRFPPEALRGWAEELGQPCFAGSSGRVFPQAMKASPLLRAWLARLDTQGVRFALRHRWCGWNEGGALTFTTPEGRACYHHDAVLLALGGSSWARLGSDGAWSALLPPDATVAFAPSNCGFLTALPAEFHAQFHGEVLNSVVLHGAGVKARGDVTITRQGIEGAPVYRLSSTWRETIARSGSLCVAVDLRPGLDEESLVQRLDKTRARETLSNRLRRLGLSAPARWLLREAMNGQGAGVPRVQGAEQSEPFSDARRLAVLIKSCPLVLTGTDALDRAISTAGGVRREALDDGLMLRALPGVFVAGEMLDWEAPTGGYLLQACFATGRAAAEGAMRWLAEERGHKGATKESNERGQQAV</sequence>
<dbReference type="SUPFAM" id="SSF160996">
    <property type="entry name" value="HI0933 insert domain-like"/>
    <property type="match status" value="1"/>
</dbReference>
<evidence type="ECO:0000259" key="4">
    <source>
        <dbReference type="Pfam" id="PF03486"/>
    </source>
</evidence>
<feature type="domain" description="RsdA/BaiN/AoA(So)-like insert" evidence="5">
    <location>
        <begin position="192"/>
        <end position="355"/>
    </location>
</feature>
<keyword evidence="7" id="KW-1185">Reference proteome</keyword>
<dbReference type="InterPro" id="IPR036188">
    <property type="entry name" value="FAD/NAD-bd_sf"/>
</dbReference>
<evidence type="ECO:0000256" key="2">
    <source>
        <dbReference type="ARBA" id="ARBA00022630"/>
    </source>
</evidence>
<organism evidence="6 7">
    <name type="scientific">Asaia lannensis NBRC 102526</name>
    <dbReference type="NCBI Taxonomy" id="1307926"/>
    <lineage>
        <taxon>Bacteria</taxon>
        <taxon>Pseudomonadati</taxon>
        <taxon>Pseudomonadota</taxon>
        <taxon>Alphaproteobacteria</taxon>
        <taxon>Acetobacterales</taxon>
        <taxon>Acetobacteraceae</taxon>
        <taxon>Asaia</taxon>
    </lineage>
</organism>
<proteinExistence type="predicted"/>
<dbReference type="NCBIfam" id="TIGR03862">
    <property type="entry name" value="flavo_PP4765"/>
    <property type="match status" value="1"/>
</dbReference>
<name>A0ABT1CGI7_9PROT</name>
<dbReference type="PRINTS" id="PR00419">
    <property type="entry name" value="ADXRDTASE"/>
</dbReference>
<evidence type="ECO:0000313" key="7">
    <source>
        <dbReference type="Proteomes" id="UP001523401"/>
    </source>
</evidence>
<evidence type="ECO:0000256" key="1">
    <source>
        <dbReference type="ARBA" id="ARBA00001974"/>
    </source>
</evidence>
<accession>A0ABT1CGI7</accession>
<dbReference type="Gene3D" id="2.40.30.10">
    <property type="entry name" value="Translation factors"/>
    <property type="match status" value="1"/>
</dbReference>
<dbReference type="NCBIfam" id="TIGR00275">
    <property type="entry name" value="aminoacetone oxidase family FAD-binding enzyme"/>
    <property type="match status" value="1"/>
</dbReference>
<dbReference type="InterPro" id="IPR023166">
    <property type="entry name" value="BaiN-like_dom_sf"/>
</dbReference>
<keyword evidence="3" id="KW-0274">FAD</keyword>
<dbReference type="InterPro" id="IPR055178">
    <property type="entry name" value="RsdA/BaiN/AoA(So)-like_dom"/>
</dbReference>
<dbReference type="Gene3D" id="1.10.8.260">
    <property type="entry name" value="HI0933 insert domain-like"/>
    <property type="match status" value="1"/>
</dbReference>
<dbReference type="InterPro" id="IPR057661">
    <property type="entry name" value="RsdA/BaiN/AoA(So)_Rossmann"/>
</dbReference>
<evidence type="ECO:0000256" key="3">
    <source>
        <dbReference type="ARBA" id="ARBA00022827"/>
    </source>
</evidence>
<keyword evidence="2" id="KW-0285">Flavoprotein</keyword>
<reference evidence="6 7" key="1">
    <citation type="submission" date="2022-06" db="EMBL/GenBank/DDBJ databases">
        <title>Whole-genome of Asaia lannensis strain LMG 27011T.</title>
        <authorList>
            <person name="Sombolestani A."/>
        </authorList>
    </citation>
    <scope>NUCLEOTIDE SEQUENCE [LARGE SCALE GENOMIC DNA]</scope>
    <source>
        <strain evidence="6 7">NBRC 102526</strain>
    </source>
</reference>
<dbReference type="Gene3D" id="3.50.50.60">
    <property type="entry name" value="FAD/NAD(P)-binding domain"/>
    <property type="match status" value="1"/>
</dbReference>
<gene>
    <name evidence="6" type="ORF">NF685_08065</name>
</gene>
<comment type="cofactor">
    <cofactor evidence="1">
        <name>FAD</name>
        <dbReference type="ChEBI" id="CHEBI:57692"/>
    </cofactor>
</comment>
<dbReference type="PANTHER" id="PTHR42887">
    <property type="entry name" value="OS12G0638800 PROTEIN"/>
    <property type="match status" value="1"/>
</dbReference>
<feature type="domain" description="RsdA/BaiN/AoA(So)-like Rossmann fold-like" evidence="4">
    <location>
        <begin position="6"/>
        <end position="407"/>
    </location>
</feature>
<dbReference type="SUPFAM" id="SSF51905">
    <property type="entry name" value="FAD/NAD(P)-binding domain"/>
    <property type="match status" value="1"/>
</dbReference>
<protein>
    <submittedName>
        <fullName evidence="6">TIGR03862 family flavoprotein</fullName>
    </submittedName>
</protein>
<comment type="caution">
    <text evidence="6">The sequence shown here is derived from an EMBL/GenBank/DDBJ whole genome shotgun (WGS) entry which is preliminary data.</text>
</comment>
<dbReference type="Pfam" id="PF22780">
    <property type="entry name" value="HI0933_like_1st"/>
    <property type="match status" value="1"/>
</dbReference>
<dbReference type="EMBL" id="JAMXQU010000004">
    <property type="protein sequence ID" value="MCO6159980.1"/>
    <property type="molecule type" value="Genomic_DNA"/>
</dbReference>
<evidence type="ECO:0000313" key="6">
    <source>
        <dbReference type="EMBL" id="MCO6159980.1"/>
    </source>
</evidence>
<dbReference type="InterPro" id="IPR004792">
    <property type="entry name" value="BaiN-like"/>
</dbReference>
<dbReference type="Proteomes" id="UP001523401">
    <property type="component" value="Unassembled WGS sequence"/>
</dbReference>